<evidence type="ECO:0000256" key="4">
    <source>
        <dbReference type="ARBA" id="ARBA00022630"/>
    </source>
</evidence>
<dbReference type="Pfam" id="PF00244">
    <property type="entry name" value="14-3-3"/>
    <property type="match status" value="1"/>
</dbReference>
<dbReference type="Gene3D" id="1.10.150.240">
    <property type="entry name" value="Putative phosphatase, domain 2"/>
    <property type="match status" value="1"/>
</dbReference>
<dbReference type="SMART" id="SM00101">
    <property type="entry name" value="14_3_3"/>
    <property type="match status" value="1"/>
</dbReference>
<dbReference type="InterPro" id="IPR023465">
    <property type="entry name" value="Riboflavin_kinase_dom_sf"/>
</dbReference>
<keyword evidence="5" id="KW-0288">FMN</keyword>
<evidence type="ECO:0000256" key="7">
    <source>
        <dbReference type="ARBA" id="ARBA00022741"/>
    </source>
</evidence>
<dbReference type="Pfam" id="PF01687">
    <property type="entry name" value="Flavokinase"/>
    <property type="match status" value="1"/>
</dbReference>
<name>A0ABS8S9P8_DATST</name>
<dbReference type="Gene3D" id="2.40.30.30">
    <property type="entry name" value="Riboflavin kinase-like"/>
    <property type="match status" value="1"/>
</dbReference>
<reference evidence="11 12" key="1">
    <citation type="journal article" date="2021" name="BMC Genomics">
        <title>Datura genome reveals duplications of psychoactive alkaloid biosynthetic genes and high mutation rate following tissue culture.</title>
        <authorList>
            <person name="Rajewski A."/>
            <person name="Carter-House D."/>
            <person name="Stajich J."/>
            <person name="Litt A."/>
        </authorList>
    </citation>
    <scope>NUCLEOTIDE SEQUENCE [LARGE SCALE GENOMIC DNA]</scope>
    <source>
        <strain evidence="11">AR-01</strain>
    </source>
</reference>
<dbReference type="NCBIfam" id="TIGR01509">
    <property type="entry name" value="HAD-SF-IA-v3"/>
    <property type="match status" value="1"/>
</dbReference>
<dbReference type="Gene3D" id="1.20.190.20">
    <property type="entry name" value="14-3-3 domain"/>
    <property type="match status" value="1"/>
</dbReference>
<evidence type="ECO:0000256" key="1">
    <source>
        <dbReference type="ARBA" id="ARBA00005201"/>
    </source>
</evidence>
<dbReference type="PANTHER" id="PTHR18860">
    <property type="entry name" value="14-3-3 PROTEIN"/>
    <property type="match status" value="1"/>
</dbReference>
<dbReference type="InterPro" id="IPR023410">
    <property type="entry name" value="14-3-3_domain"/>
</dbReference>
<evidence type="ECO:0000256" key="3">
    <source>
        <dbReference type="ARBA" id="ARBA00012105"/>
    </source>
</evidence>
<dbReference type="InterPro" id="IPR036412">
    <property type="entry name" value="HAD-like_sf"/>
</dbReference>
<dbReference type="Proteomes" id="UP000823775">
    <property type="component" value="Unassembled WGS sequence"/>
</dbReference>
<dbReference type="EMBL" id="JACEIK010000353">
    <property type="protein sequence ID" value="MCD7455564.1"/>
    <property type="molecule type" value="Genomic_DNA"/>
</dbReference>
<organism evidence="11 12">
    <name type="scientific">Datura stramonium</name>
    <name type="common">Jimsonweed</name>
    <name type="synonym">Common thornapple</name>
    <dbReference type="NCBI Taxonomy" id="4076"/>
    <lineage>
        <taxon>Eukaryota</taxon>
        <taxon>Viridiplantae</taxon>
        <taxon>Streptophyta</taxon>
        <taxon>Embryophyta</taxon>
        <taxon>Tracheophyta</taxon>
        <taxon>Spermatophyta</taxon>
        <taxon>Magnoliopsida</taxon>
        <taxon>eudicotyledons</taxon>
        <taxon>Gunneridae</taxon>
        <taxon>Pentapetalae</taxon>
        <taxon>asterids</taxon>
        <taxon>lamiids</taxon>
        <taxon>Solanales</taxon>
        <taxon>Solanaceae</taxon>
        <taxon>Solanoideae</taxon>
        <taxon>Datureae</taxon>
        <taxon>Datura</taxon>
    </lineage>
</organism>
<dbReference type="InterPro" id="IPR006439">
    <property type="entry name" value="HAD-SF_hydro_IA"/>
</dbReference>
<gene>
    <name evidence="11" type="ORF">HAX54_028685</name>
</gene>
<sequence length="738" mass="82624">MASSKERENFVYVAKLAEQAERYDEMVDAMKNVANMDVELTVEERNLLSVGYKNVVGSRRASWRILSSIEQKEESRGNEQNVKRIKEYRQKVESELTSICNDIMAVIDQHLIPSCTAGESTVFYYKMKGDYYRYLAEFKAGNDKKEVADLSLKAYQSATTAAEAELPPTHPIRLGLALNFSVFYYEIMNSPERACHLAKQAFDEAISELDSLNEDSYKDSTLIMQLLRDNLTLWTSDLPEDAEDTQKGDALNKAGGGEDAEIEAEHICYAMLVRIIGIFYSNSIYSLCIVATFVTDLMHVSKSKVKGLEELDELELIAFKWLDQFLLMEPGHWLKCLDNFGGSFHQIQCKPKTSLETIMGDLHSAEEHGQTQISAVIFDLDGTLLSTEHLTKEILKEFLAGYGKVPDKEKEKKRLGMAQKEYAIGIVSDYDLPLTPDQYIQAVMPFYHDKWLQAKALPGANRLIRHFHKHGVPFALASNSKRKNIDGKVSLQEGWKECFSVILGSDQVKSGKPSPDIFLEAAKQMGADAAHCLVIEDSVIGVKAGKAAGMKVVAVPSFHSEFDQYSIADSVLRSLLDLKPELWGLPPFEDWVGNALLVEPVSFRGLYKNGLLHDFADDGPSTLPDQVFGVYFGWAKPEAYKFIKIVLSIGWEHGCCSSKRKMQACIVDSSEEQIQHCKMEVVIVGYIRGSHDEGKSDEIEILEEDKSIVSAALNLSEFSLGAFKSLFSEVDDCNLNGK</sequence>
<dbReference type="InterPro" id="IPR036815">
    <property type="entry name" value="14-3-3_dom_sf"/>
</dbReference>
<proteinExistence type="inferred from homology"/>
<evidence type="ECO:0000256" key="6">
    <source>
        <dbReference type="ARBA" id="ARBA00022679"/>
    </source>
</evidence>
<dbReference type="PROSITE" id="PS00796">
    <property type="entry name" value="1433_1"/>
    <property type="match status" value="1"/>
</dbReference>
<dbReference type="PROSITE" id="PS01228">
    <property type="entry name" value="COF_1"/>
    <property type="match status" value="1"/>
</dbReference>
<evidence type="ECO:0000256" key="8">
    <source>
        <dbReference type="ARBA" id="ARBA00022840"/>
    </source>
</evidence>
<dbReference type="Gene3D" id="3.40.50.1000">
    <property type="entry name" value="HAD superfamily/HAD-like"/>
    <property type="match status" value="1"/>
</dbReference>
<dbReference type="EC" id="2.7.1.26" evidence="3"/>
<dbReference type="SFLD" id="SFLDS00003">
    <property type="entry name" value="Haloacid_Dehalogenase"/>
    <property type="match status" value="1"/>
</dbReference>
<dbReference type="PRINTS" id="PR00305">
    <property type="entry name" value="1433ZETA"/>
</dbReference>
<evidence type="ECO:0000313" key="12">
    <source>
        <dbReference type="Proteomes" id="UP000823775"/>
    </source>
</evidence>
<keyword evidence="4" id="KW-0285">Flavoprotein</keyword>
<keyword evidence="6" id="KW-0808">Transferase</keyword>
<dbReference type="InterPro" id="IPR023409">
    <property type="entry name" value="14-3-3_CS"/>
</dbReference>
<dbReference type="SUPFAM" id="SSF48445">
    <property type="entry name" value="14-3-3 protein"/>
    <property type="match status" value="1"/>
</dbReference>
<dbReference type="InterPro" id="IPR000308">
    <property type="entry name" value="14-3-3"/>
</dbReference>
<keyword evidence="7" id="KW-0547">Nucleotide-binding</keyword>
<comment type="caution">
    <text evidence="11">The sequence shown here is derived from an EMBL/GenBank/DDBJ whole genome shotgun (WGS) entry which is preliminary data.</text>
</comment>
<dbReference type="InterPro" id="IPR023198">
    <property type="entry name" value="PGP-like_dom2"/>
</dbReference>
<accession>A0ABS8S9P8</accession>
<dbReference type="SUPFAM" id="SSF56784">
    <property type="entry name" value="HAD-like"/>
    <property type="match status" value="1"/>
</dbReference>
<dbReference type="SFLD" id="SFLDG01129">
    <property type="entry name" value="C1.5:_HAD__Beta-PGM__Phosphata"/>
    <property type="match status" value="1"/>
</dbReference>
<dbReference type="Pfam" id="PF00702">
    <property type="entry name" value="Hydrolase"/>
    <property type="match status" value="1"/>
</dbReference>
<feature type="domain" description="14-3-3" evidence="10">
    <location>
        <begin position="7"/>
        <end position="248"/>
    </location>
</feature>
<dbReference type="SUPFAM" id="SSF82114">
    <property type="entry name" value="Riboflavin kinase-like"/>
    <property type="match status" value="1"/>
</dbReference>
<evidence type="ECO:0000256" key="9">
    <source>
        <dbReference type="RuleBase" id="RU003466"/>
    </source>
</evidence>
<dbReference type="SFLD" id="SFLDG01135">
    <property type="entry name" value="C1.5.6:_HAD__Beta-PGM__Phospha"/>
    <property type="match status" value="1"/>
</dbReference>
<keyword evidence="8" id="KW-0067">ATP-binding</keyword>
<dbReference type="InterPro" id="IPR023214">
    <property type="entry name" value="HAD_sf"/>
</dbReference>
<evidence type="ECO:0000256" key="5">
    <source>
        <dbReference type="ARBA" id="ARBA00022643"/>
    </source>
</evidence>
<evidence type="ECO:0000313" key="11">
    <source>
        <dbReference type="EMBL" id="MCD7455564.1"/>
    </source>
</evidence>
<comment type="similarity">
    <text evidence="2 9">Belongs to the 14-3-3 family.</text>
</comment>
<dbReference type="PROSITE" id="PS00797">
    <property type="entry name" value="1433_2"/>
    <property type="match status" value="1"/>
</dbReference>
<evidence type="ECO:0000256" key="2">
    <source>
        <dbReference type="ARBA" id="ARBA00006141"/>
    </source>
</evidence>
<comment type="pathway">
    <text evidence="1">Cofactor biosynthesis; FMN biosynthesis; FMN from riboflavin (ATP route): step 1/1.</text>
</comment>
<keyword evidence="12" id="KW-1185">Reference proteome</keyword>
<protein>
    <recommendedName>
        <fullName evidence="3">riboflavin kinase</fullName>
        <ecNumber evidence="3">2.7.1.26</ecNumber>
    </recommendedName>
</protein>
<evidence type="ECO:0000259" key="10">
    <source>
        <dbReference type="SMART" id="SM00101"/>
    </source>
</evidence>
<dbReference type="InterPro" id="IPR015865">
    <property type="entry name" value="Riboflavin_kinase_bac/euk"/>
</dbReference>